<feature type="compositionally biased region" description="Pro residues" evidence="1">
    <location>
        <begin position="151"/>
        <end position="168"/>
    </location>
</feature>
<name>A0A4R6PSB9_NOCIG</name>
<evidence type="ECO:0000313" key="2">
    <source>
        <dbReference type="EMBL" id="TDP39952.1"/>
    </source>
</evidence>
<reference evidence="2 3" key="1">
    <citation type="submission" date="2019-03" db="EMBL/GenBank/DDBJ databases">
        <title>Genomic Encyclopedia of Type Strains, Phase IV (KMG-IV): sequencing the most valuable type-strain genomes for metagenomic binning, comparative biology and taxonomic classification.</title>
        <authorList>
            <person name="Goeker M."/>
        </authorList>
    </citation>
    <scope>NUCLEOTIDE SEQUENCE [LARGE SCALE GENOMIC DNA]</scope>
    <source>
        <strain evidence="2 3">DSM 44496</strain>
    </source>
</reference>
<comment type="caution">
    <text evidence="2">The sequence shown here is derived from an EMBL/GenBank/DDBJ whole genome shotgun (WGS) entry which is preliminary data.</text>
</comment>
<feature type="compositionally biased region" description="Low complexity" evidence="1">
    <location>
        <begin position="169"/>
        <end position="181"/>
    </location>
</feature>
<dbReference type="EMBL" id="SNXK01000002">
    <property type="protein sequence ID" value="TDP39952.1"/>
    <property type="molecule type" value="Genomic_DNA"/>
</dbReference>
<organism evidence="2 3">
    <name type="scientific">Nocardia ignorata</name>
    <dbReference type="NCBI Taxonomy" id="145285"/>
    <lineage>
        <taxon>Bacteria</taxon>
        <taxon>Bacillati</taxon>
        <taxon>Actinomycetota</taxon>
        <taxon>Actinomycetes</taxon>
        <taxon>Mycobacteriales</taxon>
        <taxon>Nocardiaceae</taxon>
        <taxon>Nocardia</taxon>
    </lineage>
</organism>
<dbReference type="Proteomes" id="UP000295087">
    <property type="component" value="Unassembled WGS sequence"/>
</dbReference>
<evidence type="ECO:0000256" key="1">
    <source>
        <dbReference type="SAM" id="MobiDB-lite"/>
    </source>
</evidence>
<feature type="compositionally biased region" description="Polar residues" evidence="1">
    <location>
        <begin position="192"/>
        <end position="212"/>
    </location>
</feature>
<protein>
    <submittedName>
        <fullName evidence="2">Uncharacterized protein</fullName>
    </submittedName>
</protein>
<keyword evidence="3" id="KW-1185">Reference proteome</keyword>
<evidence type="ECO:0000313" key="3">
    <source>
        <dbReference type="Proteomes" id="UP000295087"/>
    </source>
</evidence>
<accession>A0A4R6PSB9</accession>
<feature type="region of interest" description="Disordered" evidence="1">
    <location>
        <begin position="1"/>
        <end position="234"/>
    </location>
</feature>
<feature type="compositionally biased region" description="Basic residues" evidence="1">
    <location>
        <begin position="74"/>
        <end position="84"/>
    </location>
</feature>
<proteinExistence type="predicted"/>
<dbReference type="AlphaFoldDB" id="A0A4R6PSB9"/>
<gene>
    <name evidence="2" type="ORF">DFR75_102672</name>
</gene>
<sequence>MPGPGSCSPYRPTIESADAHRSPLAPHPRGRHAATRPTPSSEQPPDVRPAQRGRAGKSPPHARPARSAPPPRTRASHRHSRRTARAACCRIRFQHRRTRSPAPPSRDTAPTWASARRCRRRAEDPAPRPKHPPPQRFRAAAKPTPHAHPPRATPTPEQPRPHAPPWPHAPCALAIPTTSTPARPPSPDTEPAGTSHNSNTPYAQNPAPNTRCQLAFTPPIRPQKDPLSSAIAKH</sequence>